<evidence type="ECO:0000256" key="1">
    <source>
        <dbReference type="ARBA" id="ARBA00004651"/>
    </source>
</evidence>
<feature type="transmembrane region" description="Helical" evidence="10">
    <location>
        <begin position="42"/>
        <end position="62"/>
    </location>
</feature>
<gene>
    <name evidence="10" type="primary">fluC</name>
    <name evidence="10" type="synonym">crcB</name>
    <name evidence="12" type="ORF">ACFOYW_11875</name>
</gene>
<evidence type="ECO:0000256" key="3">
    <source>
        <dbReference type="ARBA" id="ARBA00022692"/>
    </source>
</evidence>
<feature type="binding site" evidence="10">
    <location>
        <position position="87"/>
    </location>
    <ligand>
        <name>Na(+)</name>
        <dbReference type="ChEBI" id="CHEBI:29101"/>
        <note>structural</note>
    </ligand>
</feature>
<dbReference type="EMBL" id="JBHSCN010000005">
    <property type="protein sequence ID" value="MFC4244073.1"/>
    <property type="molecule type" value="Genomic_DNA"/>
</dbReference>
<evidence type="ECO:0000313" key="12">
    <source>
        <dbReference type="EMBL" id="MFC4244073.1"/>
    </source>
</evidence>
<comment type="catalytic activity">
    <reaction evidence="8">
        <text>fluoride(in) = fluoride(out)</text>
        <dbReference type="Rhea" id="RHEA:76159"/>
        <dbReference type="ChEBI" id="CHEBI:17051"/>
    </reaction>
    <physiologicalReaction direction="left-to-right" evidence="8">
        <dbReference type="Rhea" id="RHEA:76160"/>
    </physiologicalReaction>
</comment>
<comment type="similarity">
    <text evidence="7 10">Belongs to the fluoride channel Fluc/FEX (TC 1.A.43) family.</text>
</comment>
<feature type="binding site" evidence="10">
    <location>
        <position position="84"/>
    </location>
    <ligand>
        <name>Na(+)</name>
        <dbReference type="ChEBI" id="CHEBI:29101"/>
        <note>structural</note>
    </ligand>
</feature>
<dbReference type="RefSeq" id="WP_390229140.1">
    <property type="nucleotide sequence ID" value="NZ_JBHSCN010000005.1"/>
</dbReference>
<feature type="region of interest" description="Disordered" evidence="11">
    <location>
        <begin position="145"/>
        <end position="178"/>
    </location>
</feature>
<dbReference type="HAMAP" id="MF_00454">
    <property type="entry name" value="FluC"/>
    <property type="match status" value="1"/>
</dbReference>
<sequence>MPDTPLHLRPIPVLLVFIGGCLGTYARYAVELFGTPWGLPLPTLGVNLVGAFLLGVLLEGLLRRGPDVGWRQRLRLLLGPGFMGGFTTYSTFAVETVLLTGQGRYVTGFGYAVVSLICGVAAAAAGVWVAANLFRVPRVLPPGHSTLDSTQTLHLATPPSTPLAGRETRPTPEEEAEG</sequence>
<feature type="transmembrane region" description="Helical" evidence="10">
    <location>
        <begin position="74"/>
        <end position="94"/>
    </location>
</feature>
<evidence type="ECO:0000256" key="2">
    <source>
        <dbReference type="ARBA" id="ARBA00022475"/>
    </source>
</evidence>
<keyword evidence="10" id="KW-0813">Transport</keyword>
<comment type="function">
    <text evidence="9 10">Fluoride-specific ion channel. Important for reducing fluoride concentration in the cell, thus reducing its toxicity.</text>
</comment>
<evidence type="ECO:0000256" key="6">
    <source>
        <dbReference type="ARBA" id="ARBA00023303"/>
    </source>
</evidence>
<keyword evidence="3 10" id="KW-0812">Transmembrane</keyword>
<dbReference type="PANTHER" id="PTHR28259">
    <property type="entry name" value="FLUORIDE EXPORT PROTEIN 1-RELATED"/>
    <property type="match status" value="1"/>
</dbReference>
<dbReference type="Pfam" id="PF02537">
    <property type="entry name" value="CRCB"/>
    <property type="match status" value="1"/>
</dbReference>
<reference evidence="13" key="1">
    <citation type="journal article" date="2019" name="Int. J. Syst. Evol. Microbiol.">
        <title>The Global Catalogue of Microorganisms (GCM) 10K type strain sequencing project: providing services to taxonomists for standard genome sequencing and annotation.</title>
        <authorList>
            <consortium name="The Broad Institute Genomics Platform"/>
            <consortium name="The Broad Institute Genome Sequencing Center for Infectious Disease"/>
            <person name="Wu L."/>
            <person name="Ma J."/>
        </authorList>
    </citation>
    <scope>NUCLEOTIDE SEQUENCE [LARGE SCALE GENOMIC DNA]</scope>
    <source>
        <strain evidence="13">CGMCC 1.10363</strain>
    </source>
</reference>
<keyword evidence="10" id="KW-0406">Ion transport</keyword>
<keyword evidence="2 10" id="KW-1003">Cell membrane</keyword>
<accession>A0ABV8Q9Q7</accession>
<evidence type="ECO:0000313" key="13">
    <source>
        <dbReference type="Proteomes" id="UP001595900"/>
    </source>
</evidence>
<keyword evidence="6 10" id="KW-0407">Ion channel</keyword>
<evidence type="ECO:0000256" key="7">
    <source>
        <dbReference type="ARBA" id="ARBA00035120"/>
    </source>
</evidence>
<comment type="caution">
    <text evidence="12">The sequence shown here is derived from an EMBL/GenBank/DDBJ whole genome shotgun (WGS) entry which is preliminary data.</text>
</comment>
<name>A0ABV8Q9Q7_9MICO</name>
<proteinExistence type="inferred from homology"/>
<dbReference type="Proteomes" id="UP001595900">
    <property type="component" value="Unassembled WGS sequence"/>
</dbReference>
<keyword evidence="13" id="KW-1185">Reference proteome</keyword>
<comment type="subcellular location">
    <subcellularLocation>
        <location evidence="1 10">Cell membrane</location>
        <topology evidence="1 10">Multi-pass membrane protein</topology>
    </subcellularLocation>
</comment>
<keyword evidence="10" id="KW-0915">Sodium</keyword>
<dbReference type="InterPro" id="IPR003691">
    <property type="entry name" value="FluC"/>
</dbReference>
<keyword evidence="4 10" id="KW-1133">Transmembrane helix</keyword>
<evidence type="ECO:0000256" key="11">
    <source>
        <dbReference type="SAM" id="MobiDB-lite"/>
    </source>
</evidence>
<evidence type="ECO:0000256" key="9">
    <source>
        <dbReference type="ARBA" id="ARBA00049940"/>
    </source>
</evidence>
<organism evidence="12 13">
    <name type="scientific">Gryllotalpicola reticulitermitis</name>
    <dbReference type="NCBI Taxonomy" id="1184153"/>
    <lineage>
        <taxon>Bacteria</taxon>
        <taxon>Bacillati</taxon>
        <taxon>Actinomycetota</taxon>
        <taxon>Actinomycetes</taxon>
        <taxon>Micrococcales</taxon>
        <taxon>Microbacteriaceae</taxon>
        <taxon>Gryllotalpicola</taxon>
    </lineage>
</organism>
<feature type="transmembrane region" description="Helical" evidence="10">
    <location>
        <begin position="12"/>
        <end position="30"/>
    </location>
</feature>
<comment type="activity regulation">
    <text evidence="10">Na(+) is not transported, but it plays an essential structural role and its presence is essential for fluoride channel function.</text>
</comment>
<evidence type="ECO:0000256" key="4">
    <source>
        <dbReference type="ARBA" id="ARBA00022989"/>
    </source>
</evidence>
<dbReference type="PANTHER" id="PTHR28259:SF1">
    <property type="entry name" value="FLUORIDE EXPORT PROTEIN 1-RELATED"/>
    <property type="match status" value="1"/>
</dbReference>
<evidence type="ECO:0000256" key="8">
    <source>
        <dbReference type="ARBA" id="ARBA00035585"/>
    </source>
</evidence>
<keyword evidence="10" id="KW-0479">Metal-binding</keyword>
<evidence type="ECO:0000256" key="10">
    <source>
        <dbReference type="HAMAP-Rule" id="MF_00454"/>
    </source>
</evidence>
<keyword evidence="5 10" id="KW-0472">Membrane</keyword>
<feature type="transmembrane region" description="Helical" evidence="10">
    <location>
        <begin position="109"/>
        <end position="131"/>
    </location>
</feature>
<evidence type="ECO:0000256" key="5">
    <source>
        <dbReference type="ARBA" id="ARBA00023136"/>
    </source>
</evidence>
<protein>
    <recommendedName>
        <fullName evidence="10">Fluoride-specific ion channel FluC</fullName>
    </recommendedName>
</protein>